<keyword evidence="2" id="KW-1185">Reference proteome</keyword>
<name>A0A0P1IBL9_9RHOB</name>
<evidence type="ECO:0000313" key="2">
    <source>
        <dbReference type="Proteomes" id="UP000051260"/>
    </source>
</evidence>
<dbReference type="PANTHER" id="PTHR36978">
    <property type="entry name" value="P-LOOP CONTAINING NUCLEOTIDE TRIPHOSPHATE HYDROLASE"/>
    <property type="match status" value="1"/>
</dbReference>
<dbReference type="SUPFAM" id="SSF52540">
    <property type="entry name" value="P-loop containing nucleoside triphosphate hydrolases"/>
    <property type="match status" value="1"/>
</dbReference>
<dbReference type="InterPro" id="IPR027417">
    <property type="entry name" value="P-loop_NTPase"/>
</dbReference>
<evidence type="ECO:0000313" key="1">
    <source>
        <dbReference type="EMBL" id="CUK03372.1"/>
    </source>
</evidence>
<sequence length="210" mass="23721">MALDVIGAGFGRTGTNSLKLALEQLGFGPCHHMFEVRDNPDQLPAWDRAARGEHADWDTMFHGYRAQVDWPGAAYWRQLSDHYPDAKIILSVRDPDAWFDSVWATIGPFMTTMRGQHDSDHANAIAEMCSKFIVQEIFDGRLDDKDHATSVFRNHVDQVRATVPKNRLLIYETGSGWEPLCTFLGVGIPDEPYPRTNSTKEFQDSVAKPE</sequence>
<dbReference type="InterPro" id="IPR040632">
    <property type="entry name" value="Sulfotransfer_4"/>
</dbReference>
<reference evidence="2" key="1">
    <citation type="submission" date="2015-09" db="EMBL/GenBank/DDBJ databases">
        <authorList>
            <person name="Rodrigo-Torres L."/>
            <person name="Arahal D.R."/>
        </authorList>
    </citation>
    <scope>NUCLEOTIDE SEQUENCE [LARGE SCALE GENOMIC DNA]</scope>
    <source>
        <strain evidence="2">CECT 5091</strain>
    </source>
</reference>
<dbReference type="Pfam" id="PF17784">
    <property type="entry name" value="Sulfotransfer_4"/>
    <property type="match status" value="1"/>
</dbReference>
<dbReference type="EMBL" id="CYUD01000007">
    <property type="protein sequence ID" value="CUK03372.1"/>
    <property type="molecule type" value="Genomic_DNA"/>
</dbReference>
<dbReference type="Proteomes" id="UP000051260">
    <property type="component" value="Unassembled WGS sequence"/>
</dbReference>
<gene>
    <name evidence="1" type="ORF">RUE5091_02491</name>
</gene>
<protein>
    <recommendedName>
        <fullName evidence="3">Sulfotransferase family protein</fullName>
    </recommendedName>
</protein>
<dbReference type="Gene3D" id="3.40.50.300">
    <property type="entry name" value="P-loop containing nucleotide triphosphate hydrolases"/>
    <property type="match status" value="1"/>
</dbReference>
<evidence type="ECO:0008006" key="3">
    <source>
        <dbReference type="Google" id="ProtNLM"/>
    </source>
</evidence>
<accession>A0A0P1IBL9</accession>
<dbReference type="PANTHER" id="PTHR36978:SF4">
    <property type="entry name" value="P-LOOP CONTAINING NUCLEOSIDE TRIPHOSPHATE HYDROLASE PROTEIN"/>
    <property type="match status" value="1"/>
</dbReference>
<proteinExistence type="predicted"/>
<dbReference type="STRING" id="1715692.RUE5091_02491"/>
<dbReference type="OrthoDB" id="9806624at2"/>
<dbReference type="AlphaFoldDB" id="A0A0P1IBL9"/>
<organism evidence="1 2">
    <name type="scientific">Ruegeria denitrificans</name>
    <dbReference type="NCBI Taxonomy" id="1715692"/>
    <lineage>
        <taxon>Bacteria</taxon>
        <taxon>Pseudomonadati</taxon>
        <taxon>Pseudomonadota</taxon>
        <taxon>Alphaproteobacteria</taxon>
        <taxon>Rhodobacterales</taxon>
        <taxon>Roseobacteraceae</taxon>
        <taxon>Ruegeria</taxon>
    </lineage>
</organism>
<dbReference type="RefSeq" id="WP_058282193.1">
    <property type="nucleotide sequence ID" value="NZ_CYUD01000007.1"/>
</dbReference>